<evidence type="ECO:0000256" key="4">
    <source>
        <dbReference type="ARBA" id="ARBA00022723"/>
    </source>
</evidence>
<evidence type="ECO:0000259" key="8">
    <source>
        <dbReference type="PROSITE" id="PS51918"/>
    </source>
</evidence>
<gene>
    <name evidence="9" type="primary">ydeM</name>
    <name evidence="9" type="ORF">HMI01_23200</name>
    <name evidence="10" type="ORF">SAMN05421668_10323</name>
</gene>
<dbReference type="Pfam" id="PF04055">
    <property type="entry name" value="Radical_SAM"/>
    <property type="match status" value="1"/>
</dbReference>
<dbReference type="Pfam" id="PF13186">
    <property type="entry name" value="SPASM"/>
    <property type="match status" value="1"/>
</dbReference>
<evidence type="ECO:0000256" key="3">
    <source>
        <dbReference type="ARBA" id="ARBA00022691"/>
    </source>
</evidence>
<evidence type="ECO:0000313" key="12">
    <source>
        <dbReference type="Proteomes" id="UP000321773"/>
    </source>
</evidence>
<dbReference type="NCBIfam" id="TIGR04085">
    <property type="entry name" value="rSAM_more_4Fe4S"/>
    <property type="match status" value="1"/>
</dbReference>
<dbReference type="EMBL" id="FPAI01000003">
    <property type="protein sequence ID" value="SFS46069.1"/>
    <property type="molecule type" value="Genomic_DNA"/>
</dbReference>
<dbReference type="PANTHER" id="PTHR43273">
    <property type="entry name" value="ANAEROBIC SULFATASE-MATURATING ENZYME HOMOLOG ASLB-RELATED"/>
    <property type="match status" value="1"/>
</dbReference>
<evidence type="ECO:0000313" key="10">
    <source>
        <dbReference type="EMBL" id="SFS46069.1"/>
    </source>
</evidence>
<evidence type="ECO:0000256" key="5">
    <source>
        <dbReference type="ARBA" id="ARBA00023004"/>
    </source>
</evidence>
<dbReference type="PANTHER" id="PTHR43273:SF3">
    <property type="entry name" value="ANAEROBIC SULFATASE-MATURATING ENZYME HOMOLOG ASLB-RELATED"/>
    <property type="match status" value="1"/>
</dbReference>
<dbReference type="Proteomes" id="UP000199139">
    <property type="component" value="Unassembled WGS sequence"/>
</dbReference>
<evidence type="ECO:0000256" key="1">
    <source>
        <dbReference type="ARBA" id="ARBA00001966"/>
    </source>
</evidence>
<dbReference type="SFLD" id="SFLDF00285">
    <property type="entry name" value="anaerobic_Ser-type_sulfatase-m"/>
    <property type="match status" value="1"/>
</dbReference>
<dbReference type="SFLD" id="SFLDG01067">
    <property type="entry name" value="SPASM/twitch_domain_containing"/>
    <property type="match status" value="1"/>
</dbReference>
<dbReference type="PROSITE" id="PS51918">
    <property type="entry name" value="RADICAL_SAM"/>
    <property type="match status" value="1"/>
</dbReference>
<accession>A0A1I6Q0R2</accession>
<keyword evidence="2" id="KW-0004">4Fe-4S</keyword>
<dbReference type="Gene3D" id="3.20.20.70">
    <property type="entry name" value="Aldolase class I"/>
    <property type="match status" value="1"/>
</dbReference>
<dbReference type="InterPro" id="IPR034491">
    <property type="entry name" value="Anaerob_Ser_sulfatase-maturase"/>
</dbReference>
<evidence type="ECO:0000313" key="9">
    <source>
        <dbReference type="EMBL" id="GEM05332.1"/>
    </source>
</evidence>
<keyword evidence="3" id="KW-0949">S-adenosyl-L-methionine</keyword>
<keyword evidence="5" id="KW-0408">Iron</keyword>
<dbReference type="InterPro" id="IPR000385">
    <property type="entry name" value="MoaA_NifB_PqqE_Fe-S-bd_CS"/>
</dbReference>
<dbReference type="InterPro" id="IPR013785">
    <property type="entry name" value="Aldolase_TIM"/>
</dbReference>
<comment type="similarity">
    <text evidence="7">Belongs to the radical SAM superfamily. Anaerobic sulfatase-maturating enzyme family.</text>
</comment>
<comment type="cofactor">
    <cofactor evidence="1">
        <name>[4Fe-4S] cluster</name>
        <dbReference type="ChEBI" id="CHEBI:49883"/>
    </cofactor>
</comment>
<dbReference type="InterPro" id="IPR007197">
    <property type="entry name" value="rSAM"/>
</dbReference>
<dbReference type="SFLD" id="SFLDG01386">
    <property type="entry name" value="main_SPASM_domain-containing"/>
    <property type="match status" value="1"/>
</dbReference>
<dbReference type="EMBL" id="BJWJ01000030">
    <property type="protein sequence ID" value="GEM05332.1"/>
    <property type="molecule type" value="Genomic_DNA"/>
</dbReference>
<evidence type="ECO:0000256" key="7">
    <source>
        <dbReference type="ARBA" id="ARBA00023601"/>
    </source>
</evidence>
<dbReference type="AlphaFoldDB" id="A0A1I6Q0R2"/>
<dbReference type="RefSeq" id="WP_089852871.1">
    <property type="nucleotide sequence ID" value="NZ_BJWJ01000030.1"/>
</dbReference>
<keyword evidence="4" id="KW-0479">Metal-binding</keyword>
<evidence type="ECO:0000313" key="11">
    <source>
        <dbReference type="Proteomes" id="UP000199139"/>
    </source>
</evidence>
<dbReference type="PROSITE" id="PS01305">
    <property type="entry name" value="MOAA_NIFB_PQQE"/>
    <property type="match status" value="1"/>
</dbReference>
<dbReference type="InterPro" id="IPR023867">
    <property type="entry name" value="Sulphatase_maturase_rSAM"/>
</dbReference>
<dbReference type="GO" id="GO:0051539">
    <property type="term" value="F:4 iron, 4 sulfur cluster binding"/>
    <property type="evidence" value="ECO:0007669"/>
    <property type="project" value="UniProtKB-KW"/>
</dbReference>
<keyword evidence="12" id="KW-1185">Reference proteome</keyword>
<reference evidence="10 11" key="1">
    <citation type="submission" date="2016-10" db="EMBL/GenBank/DDBJ databases">
        <authorList>
            <person name="de Groot N.N."/>
        </authorList>
    </citation>
    <scope>NUCLEOTIDE SEQUENCE [LARGE SCALE GENOMIC DNA]</scope>
    <source>
        <strain evidence="10 11">DSM 17074</strain>
    </source>
</reference>
<dbReference type="SFLD" id="SFLDS00029">
    <property type="entry name" value="Radical_SAM"/>
    <property type="match status" value="1"/>
</dbReference>
<reference evidence="9 12" key="2">
    <citation type="submission" date="2019-07" db="EMBL/GenBank/DDBJ databases">
        <title>Whole genome shotgun sequence of Halolactibacillus miurensis NBRC 100873.</title>
        <authorList>
            <person name="Hosoyama A."/>
            <person name="Uohara A."/>
            <person name="Ohji S."/>
            <person name="Ichikawa N."/>
        </authorList>
    </citation>
    <scope>NUCLEOTIDE SEQUENCE [LARGE SCALE GENOMIC DNA]</scope>
    <source>
        <strain evidence="9 12">NBRC 100873</strain>
    </source>
</reference>
<dbReference type="NCBIfam" id="TIGR03942">
    <property type="entry name" value="sulfatase_rSAM"/>
    <property type="match status" value="1"/>
</dbReference>
<proteinExistence type="inferred from homology"/>
<dbReference type="CDD" id="cd01335">
    <property type="entry name" value="Radical_SAM"/>
    <property type="match status" value="1"/>
</dbReference>
<sequence>MPLLKNKLAGVMIKTVSEACNLSCDYCYYSRCQGKPGNIRTMDLTMLERFIQEYFDVNQMYAPFVWQGGEPLLAGLDFFETVVKLQQKYKRERQVVQNMIQTNGTLITKRWAEFFKQHNFLVGVSLDGPKHLHDKRRVTANGQGSFDAVMRGIEELKASEVPFNILTVLHETNITSPKDMYAFIKEQNFTHVQFLPCMDFMSQHPDNLPRYHISDMEYGKFMSDIFDEWYNAGQPEVSIRFFENTLAAHMNQKQEFCQLNQHCPKMLVLEQNGEAYPCDFYIHPDYKLGHISEDRLEDIINHPTWAQFSTMKKNLPDQCQSCDFLTYCHGGCPRNRGSQHLQTTDYFCEGYKQIFRHSHERLEFLAEQLRKGDYQPSI</sequence>
<dbReference type="OrthoDB" id="9808591at2"/>
<evidence type="ECO:0000256" key="2">
    <source>
        <dbReference type="ARBA" id="ARBA00022485"/>
    </source>
</evidence>
<dbReference type="STRING" id="306541.SAMN05421668_10323"/>
<dbReference type="Proteomes" id="UP000321773">
    <property type="component" value="Unassembled WGS sequence"/>
</dbReference>
<dbReference type="GO" id="GO:0016491">
    <property type="term" value="F:oxidoreductase activity"/>
    <property type="evidence" value="ECO:0007669"/>
    <property type="project" value="InterPro"/>
</dbReference>
<protein>
    <submittedName>
        <fullName evidence="9">Anaerobic sulfatase-maturating enzyme homolog YdeM</fullName>
    </submittedName>
</protein>
<organism evidence="10 11">
    <name type="scientific">Halolactibacillus miurensis</name>
    <dbReference type="NCBI Taxonomy" id="306541"/>
    <lineage>
        <taxon>Bacteria</taxon>
        <taxon>Bacillati</taxon>
        <taxon>Bacillota</taxon>
        <taxon>Bacilli</taxon>
        <taxon>Bacillales</taxon>
        <taxon>Bacillaceae</taxon>
        <taxon>Halolactibacillus</taxon>
    </lineage>
</organism>
<feature type="domain" description="Radical SAM core" evidence="8">
    <location>
        <begin position="3"/>
        <end position="231"/>
    </location>
</feature>
<dbReference type="GO" id="GO:0046872">
    <property type="term" value="F:metal ion binding"/>
    <property type="evidence" value="ECO:0007669"/>
    <property type="project" value="UniProtKB-KW"/>
</dbReference>
<dbReference type="SFLD" id="SFLDG01072">
    <property type="entry name" value="dehydrogenase_like"/>
    <property type="match status" value="1"/>
</dbReference>
<evidence type="ECO:0000256" key="6">
    <source>
        <dbReference type="ARBA" id="ARBA00023014"/>
    </source>
</evidence>
<name>A0A1I6Q0R2_9BACI</name>
<dbReference type="InterPro" id="IPR023885">
    <property type="entry name" value="4Fe4S-binding_SPASM_dom"/>
</dbReference>
<dbReference type="SUPFAM" id="SSF102114">
    <property type="entry name" value="Radical SAM enzymes"/>
    <property type="match status" value="1"/>
</dbReference>
<keyword evidence="6" id="KW-0411">Iron-sulfur</keyword>
<dbReference type="SFLD" id="SFLDG01384">
    <property type="entry name" value="thioether_bond_formation_requi"/>
    <property type="match status" value="1"/>
</dbReference>
<dbReference type="InterPro" id="IPR058240">
    <property type="entry name" value="rSAM_sf"/>
</dbReference>